<gene>
    <name evidence="1" type="ORF">AGLY_016618</name>
</gene>
<dbReference type="AlphaFoldDB" id="A0A6G0SZA5"/>
<organism evidence="1 2">
    <name type="scientific">Aphis glycines</name>
    <name type="common">Soybean aphid</name>
    <dbReference type="NCBI Taxonomy" id="307491"/>
    <lineage>
        <taxon>Eukaryota</taxon>
        <taxon>Metazoa</taxon>
        <taxon>Ecdysozoa</taxon>
        <taxon>Arthropoda</taxon>
        <taxon>Hexapoda</taxon>
        <taxon>Insecta</taxon>
        <taxon>Pterygota</taxon>
        <taxon>Neoptera</taxon>
        <taxon>Paraneoptera</taxon>
        <taxon>Hemiptera</taxon>
        <taxon>Sternorrhyncha</taxon>
        <taxon>Aphidomorpha</taxon>
        <taxon>Aphidoidea</taxon>
        <taxon>Aphididae</taxon>
        <taxon>Aphidini</taxon>
        <taxon>Aphis</taxon>
        <taxon>Aphis</taxon>
    </lineage>
</organism>
<dbReference type="EMBL" id="VYZN01000468">
    <property type="protein sequence ID" value="KAE9522987.1"/>
    <property type="molecule type" value="Genomic_DNA"/>
</dbReference>
<dbReference type="OrthoDB" id="6623227at2759"/>
<keyword evidence="2" id="KW-1185">Reference proteome</keyword>
<name>A0A6G0SZA5_APHGL</name>
<proteinExistence type="predicted"/>
<evidence type="ECO:0000313" key="1">
    <source>
        <dbReference type="EMBL" id="KAE9522987.1"/>
    </source>
</evidence>
<evidence type="ECO:0000313" key="2">
    <source>
        <dbReference type="Proteomes" id="UP000475862"/>
    </source>
</evidence>
<accession>A0A6G0SZA5</accession>
<protein>
    <submittedName>
        <fullName evidence="1">Uncharacterized protein</fullName>
    </submittedName>
</protein>
<sequence length="192" mass="21660">MLKEYGVNMQEELKKSNVTLQTKNDNLLLQNENLKCTIKTLLLDSKLSKLENRIVKGLTNPSGDTPDVATKQSTSTMIKKHNSTASARPFSPVKSFYDECTDLQIKQCTEWWCPMHSNFAVLVKEVKPSTYEDETLIKRAKSRFAYWAKGDTENERSAPALVAGMVTINDANFVTCGRLSDKPVDLRYNQSS</sequence>
<dbReference type="Proteomes" id="UP000475862">
    <property type="component" value="Unassembled WGS sequence"/>
</dbReference>
<comment type="caution">
    <text evidence="1">The sequence shown here is derived from an EMBL/GenBank/DDBJ whole genome shotgun (WGS) entry which is preliminary data.</text>
</comment>
<reference evidence="1 2" key="1">
    <citation type="submission" date="2019-08" db="EMBL/GenBank/DDBJ databases">
        <title>The genome of the soybean aphid Biotype 1, its phylome, world population structure and adaptation to the North American continent.</title>
        <authorList>
            <person name="Giordano R."/>
            <person name="Donthu R.K."/>
            <person name="Hernandez A.G."/>
            <person name="Wright C.L."/>
            <person name="Zimin A.V."/>
        </authorList>
    </citation>
    <scope>NUCLEOTIDE SEQUENCE [LARGE SCALE GENOMIC DNA]</scope>
    <source>
        <tissue evidence="1">Whole aphids</tissue>
    </source>
</reference>